<sequence length="101" mass="11414">MRNTGIKGVENHPDSSGFWKLDANRRYPVAETTVSSVFSSHPFQADLISEVRKICTEWTTPLPLPRLVLSRHCNPGFFLRTIAVATATSGIYMKSPRHERE</sequence>
<evidence type="ECO:0000313" key="1">
    <source>
        <dbReference type="EMBL" id="CAL1400633.1"/>
    </source>
</evidence>
<protein>
    <submittedName>
        <fullName evidence="1">Uncharacterized protein</fullName>
    </submittedName>
</protein>
<dbReference type="Proteomes" id="UP001497516">
    <property type="component" value="Chromosome 7"/>
</dbReference>
<accession>A0AAV2FSJ4</accession>
<gene>
    <name evidence="1" type="ORF">LTRI10_LOCUS40746</name>
</gene>
<name>A0AAV2FSJ4_9ROSI</name>
<keyword evidence="2" id="KW-1185">Reference proteome</keyword>
<dbReference type="AlphaFoldDB" id="A0AAV2FSJ4"/>
<organism evidence="1 2">
    <name type="scientific">Linum trigynum</name>
    <dbReference type="NCBI Taxonomy" id="586398"/>
    <lineage>
        <taxon>Eukaryota</taxon>
        <taxon>Viridiplantae</taxon>
        <taxon>Streptophyta</taxon>
        <taxon>Embryophyta</taxon>
        <taxon>Tracheophyta</taxon>
        <taxon>Spermatophyta</taxon>
        <taxon>Magnoliopsida</taxon>
        <taxon>eudicotyledons</taxon>
        <taxon>Gunneridae</taxon>
        <taxon>Pentapetalae</taxon>
        <taxon>rosids</taxon>
        <taxon>fabids</taxon>
        <taxon>Malpighiales</taxon>
        <taxon>Linaceae</taxon>
        <taxon>Linum</taxon>
    </lineage>
</organism>
<reference evidence="1 2" key="1">
    <citation type="submission" date="2024-04" db="EMBL/GenBank/DDBJ databases">
        <authorList>
            <person name="Fracassetti M."/>
        </authorList>
    </citation>
    <scope>NUCLEOTIDE SEQUENCE [LARGE SCALE GENOMIC DNA]</scope>
</reference>
<proteinExistence type="predicted"/>
<evidence type="ECO:0000313" key="2">
    <source>
        <dbReference type="Proteomes" id="UP001497516"/>
    </source>
</evidence>
<dbReference type="EMBL" id="OZ034820">
    <property type="protein sequence ID" value="CAL1400633.1"/>
    <property type="molecule type" value="Genomic_DNA"/>
</dbReference>